<keyword evidence="3" id="KW-1185">Reference proteome</keyword>
<name>A0A8J3PGK2_9ACTN</name>
<keyword evidence="1" id="KW-0472">Membrane</keyword>
<evidence type="ECO:0000313" key="2">
    <source>
        <dbReference type="EMBL" id="GIG15453.1"/>
    </source>
</evidence>
<organism evidence="2 3">
    <name type="scientific">Catellatospora methionotrophica</name>
    <dbReference type="NCBI Taxonomy" id="121620"/>
    <lineage>
        <taxon>Bacteria</taxon>
        <taxon>Bacillati</taxon>
        <taxon>Actinomycetota</taxon>
        <taxon>Actinomycetes</taxon>
        <taxon>Micromonosporales</taxon>
        <taxon>Micromonosporaceae</taxon>
        <taxon>Catellatospora</taxon>
    </lineage>
</organism>
<feature type="transmembrane region" description="Helical" evidence="1">
    <location>
        <begin position="21"/>
        <end position="42"/>
    </location>
</feature>
<evidence type="ECO:0000313" key="3">
    <source>
        <dbReference type="Proteomes" id="UP000660339"/>
    </source>
</evidence>
<dbReference type="AlphaFoldDB" id="A0A8J3PGK2"/>
<evidence type="ECO:0000256" key="1">
    <source>
        <dbReference type="SAM" id="Phobius"/>
    </source>
</evidence>
<comment type="caution">
    <text evidence="2">The sequence shown here is derived from an EMBL/GenBank/DDBJ whole genome shotgun (WGS) entry which is preliminary data.</text>
</comment>
<sequence>MIRIGEPPRLTYRQCVVRWMGRPILLAAFLPYALLVAVLAPVI</sequence>
<keyword evidence="1" id="KW-1133">Transmembrane helix</keyword>
<proteinExistence type="predicted"/>
<accession>A0A8J3PGK2</accession>
<dbReference type="EMBL" id="BONJ01000020">
    <property type="protein sequence ID" value="GIG15453.1"/>
    <property type="molecule type" value="Genomic_DNA"/>
</dbReference>
<dbReference type="Proteomes" id="UP000660339">
    <property type="component" value="Unassembled WGS sequence"/>
</dbReference>
<protein>
    <submittedName>
        <fullName evidence="2">Uncharacterized protein</fullName>
    </submittedName>
</protein>
<reference evidence="2" key="1">
    <citation type="submission" date="2021-01" db="EMBL/GenBank/DDBJ databases">
        <title>Whole genome shotgun sequence of Catellatospora methionotrophica NBRC 14553.</title>
        <authorList>
            <person name="Komaki H."/>
            <person name="Tamura T."/>
        </authorList>
    </citation>
    <scope>NUCLEOTIDE SEQUENCE</scope>
    <source>
        <strain evidence="2">NBRC 14553</strain>
    </source>
</reference>
<keyword evidence="1" id="KW-0812">Transmembrane</keyword>
<gene>
    <name evidence="2" type="ORF">Cme02nite_37850</name>
</gene>
<dbReference type="RefSeq" id="WP_275413487.1">
    <property type="nucleotide sequence ID" value="NZ_BAAATT010000005.1"/>
</dbReference>